<evidence type="ECO:0000256" key="1">
    <source>
        <dbReference type="ARBA" id="ARBA00004443"/>
    </source>
</evidence>
<dbReference type="AlphaFoldDB" id="E2AJ69"/>
<feature type="non-terminal residue" evidence="7">
    <location>
        <position position="1"/>
    </location>
</feature>
<proteinExistence type="inferred from homology"/>
<dbReference type="GO" id="GO:0005743">
    <property type="term" value="C:mitochondrial inner membrane"/>
    <property type="evidence" value="ECO:0007669"/>
    <property type="project" value="UniProtKB-SubCell"/>
</dbReference>
<evidence type="ECO:0000256" key="5">
    <source>
        <dbReference type="ARBA" id="ARBA00023128"/>
    </source>
</evidence>
<dbReference type="OMA" id="RNIALCW"/>
<dbReference type="InParanoid" id="E2AJ69"/>
<evidence type="ECO:0000256" key="4">
    <source>
        <dbReference type="ARBA" id="ARBA00022946"/>
    </source>
</evidence>
<dbReference type="Pfam" id="PF10231">
    <property type="entry name" value="COA8"/>
    <property type="match status" value="1"/>
</dbReference>
<reference evidence="7 8" key="1">
    <citation type="journal article" date="2010" name="Science">
        <title>Genomic comparison of the ants Camponotus floridanus and Harpegnathos saltator.</title>
        <authorList>
            <person name="Bonasio R."/>
            <person name="Zhang G."/>
            <person name="Ye C."/>
            <person name="Mutti N.S."/>
            <person name="Fang X."/>
            <person name="Qin N."/>
            <person name="Donahue G."/>
            <person name="Yang P."/>
            <person name="Li Q."/>
            <person name="Li C."/>
            <person name="Zhang P."/>
            <person name="Huang Z."/>
            <person name="Berger S.L."/>
            <person name="Reinberg D."/>
            <person name="Wang J."/>
            <person name="Liebig J."/>
        </authorList>
    </citation>
    <scope>NUCLEOTIDE SEQUENCE [LARGE SCALE GENOMIC DNA]</scope>
    <source>
        <strain evidence="8">C129</strain>
    </source>
</reference>
<comment type="similarity">
    <text evidence="2">Belongs to the COA8 family.</text>
</comment>
<keyword evidence="5" id="KW-0496">Mitochondrion</keyword>
<comment type="subcellular location">
    <subcellularLocation>
        <location evidence="1">Mitochondrion inner membrane</location>
        <topology evidence="1">Peripheral membrane protein</topology>
        <orientation evidence="1">Matrix side</orientation>
    </subcellularLocation>
</comment>
<keyword evidence="8" id="KW-1185">Reference proteome</keyword>
<evidence type="ECO:0000256" key="3">
    <source>
        <dbReference type="ARBA" id="ARBA00022792"/>
    </source>
</evidence>
<dbReference type="Proteomes" id="UP000000311">
    <property type="component" value="Unassembled WGS sequence"/>
</dbReference>
<dbReference type="OrthoDB" id="6246201at2759"/>
<name>E2AJ69_CAMFO</name>
<evidence type="ECO:0000256" key="2">
    <source>
        <dbReference type="ARBA" id="ARBA00005453"/>
    </source>
</evidence>
<keyword evidence="6" id="KW-0472">Membrane</keyword>
<dbReference type="FunCoup" id="E2AJ69">
    <property type="interactions" value="584"/>
</dbReference>
<dbReference type="STRING" id="104421.E2AJ69"/>
<accession>E2AJ69</accession>
<dbReference type="InterPro" id="IPR018796">
    <property type="entry name" value="COA8"/>
</dbReference>
<dbReference type="GO" id="GO:0097193">
    <property type="term" value="P:intrinsic apoptotic signaling pathway"/>
    <property type="evidence" value="ECO:0007669"/>
    <property type="project" value="InterPro"/>
</dbReference>
<evidence type="ECO:0000313" key="8">
    <source>
        <dbReference type="Proteomes" id="UP000000311"/>
    </source>
</evidence>
<dbReference type="EMBL" id="GL439967">
    <property type="protein sequence ID" value="EFN66509.1"/>
    <property type="molecule type" value="Genomic_DNA"/>
</dbReference>
<feature type="non-terminal residue" evidence="7">
    <location>
        <position position="117"/>
    </location>
</feature>
<gene>
    <name evidence="7" type="ORF">EAG_11003</name>
</gene>
<keyword evidence="4" id="KW-0809">Transit peptide</keyword>
<dbReference type="PANTHER" id="PTHR31107:SF2">
    <property type="entry name" value="CYTOCHROME C OXIDASE ASSEMBLY FACTOR 8"/>
    <property type="match status" value="1"/>
</dbReference>
<dbReference type="PANTHER" id="PTHR31107">
    <property type="entry name" value="APOPTOGENIC PROTEIN 1, MITOCHONDRIAL"/>
    <property type="match status" value="1"/>
</dbReference>
<evidence type="ECO:0000313" key="7">
    <source>
        <dbReference type="EMBL" id="EFN66509.1"/>
    </source>
</evidence>
<sequence>DLIGPPDPVSNLRPIIFARSAKETYFEKKYLDLREETQQWNQEFWLKHNTNFVKERKQFQELLKAQGKTNITADDMSVFYKKFLDKNWQSHFNYNKSWYKRNIKILLYGIAAKISKL</sequence>
<protein>
    <submittedName>
        <fullName evidence="7">Uncharacterized protein C14orf153</fullName>
    </submittedName>
</protein>
<evidence type="ECO:0000256" key="6">
    <source>
        <dbReference type="ARBA" id="ARBA00023136"/>
    </source>
</evidence>
<keyword evidence="3" id="KW-0999">Mitochondrion inner membrane</keyword>
<organism evidence="8">
    <name type="scientific">Camponotus floridanus</name>
    <name type="common">Florida carpenter ant</name>
    <dbReference type="NCBI Taxonomy" id="104421"/>
    <lineage>
        <taxon>Eukaryota</taxon>
        <taxon>Metazoa</taxon>
        <taxon>Ecdysozoa</taxon>
        <taxon>Arthropoda</taxon>
        <taxon>Hexapoda</taxon>
        <taxon>Insecta</taxon>
        <taxon>Pterygota</taxon>
        <taxon>Neoptera</taxon>
        <taxon>Endopterygota</taxon>
        <taxon>Hymenoptera</taxon>
        <taxon>Apocrita</taxon>
        <taxon>Aculeata</taxon>
        <taxon>Formicoidea</taxon>
        <taxon>Formicidae</taxon>
        <taxon>Formicinae</taxon>
        <taxon>Camponotus</taxon>
    </lineage>
</organism>